<keyword evidence="2" id="KW-1185">Reference proteome</keyword>
<evidence type="ECO:0000313" key="1">
    <source>
        <dbReference type="EMBL" id="QEC58568.1"/>
    </source>
</evidence>
<sequence length="32" mass="3505">MCQSPGHFASSCPHHEMRATVNDAIGFGVFNR</sequence>
<protein>
    <submittedName>
        <fullName evidence="1">Uncharacterized protein</fullName>
    </submittedName>
</protein>
<dbReference type="KEGG" id="fgg:FSB75_17745"/>
<organism evidence="1 2">
    <name type="scientific">Flavisolibacter ginsenosidimutans</name>
    <dbReference type="NCBI Taxonomy" id="661481"/>
    <lineage>
        <taxon>Bacteria</taxon>
        <taxon>Pseudomonadati</taxon>
        <taxon>Bacteroidota</taxon>
        <taxon>Chitinophagia</taxon>
        <taxon>Chitinophagales</taxon>
        <taxon>Chitinophagaceae</taxon>
        <taxon>Flavisolibacter</taxon>
    </lineage>
</organism>
<gene>
    <name evidence="1" type="ORF">FSB75_17745</name>
</gene>
<proteinExistence type="predicted"/>
<dbReference type="Proteomes" id="UP000321204">
    <property type="component" value="Chromosome"/>
</dbReference>
<dbReference type="AlphaFoldDB" id="A0A5B8UPP9"/>
<accession>A0A5B8UPP9</accession>
<dbReference type="EMBL" id="CP042433">
    <property type="protein sequence ID" value="QEC58568.1"/>
    <property type="molecule type" value="Genomic_DNA"/>
</dbReference>
<evidence type="ECO:0000313" key="2">
    <source>
        <dbReference type="Proteomes" id="UP000321204"/>
    </source>
</evidence>
<reference evidence="1 2" key="1">
    <citation type="journal article" date="2015" name="Int. J. Syst. Evol. Microbiol.">
        <title>Flavisolibacter ginsenosidimutans sp. nov., with ginsenoside-converting activity isolated from soil used for cultivating ginseng.</title>
        <authorList>
            <person name="Zhao Y."/>
            <person name="Liu Q."/>
            <person name="Kang M.S."/>
            <person name="Jin F."/>
            <person name="Yu H."/>
            <person name="Im W.T."/>
        </authorList>
    </citation>
    <scope>NUCLEOTIDE SEQUENCE [LARGE SCALE GENOMIC DNA]</scope>
    <source>
        <strain evidence="1 2">Gsoil 636</strain>
    </source>
</reference>
<name>A0A5B8UPP9_9BACT</name>